<dbReference type="AlphaFoldDB" id="A0A2M7T8M5"/>
<evidence type="ECO:0008006" key="4">
    <source>
        <dbReference type="Google" id="ProtNLM"/>
    </source>
</evidence>
<proteinExistence type="predicted"/>
<evidence type="ECO:0000313" key="3">
    <source>
        <dbReference type="Proteomes" id="UP000230956"/>
    </source>
</evidence>
<protein>
    <recommendedName>
        <fullName evidence="4">DUF4367 domain-containing protein</fullName>
    </recommendedName>
</protein>
<name>A0A2M7T8M5_9ACTN</name>
<evidence type="ECO:0000256" key="1">
    <source>
        <dbReference type="SAM" id="Phobius"/>
    </source>
</evidence>
<feature type="transmembrane region" description="Helical" evidence="1">
    <location>
        <begin position="12"/>
        <end position="31"/>
    </location>
</feature>
<reference evidence="3" key="1">
    <citation type="submission" date="2017-09" db="EMBL/GenBank/DDBJ databases">
        <title>Depth-based differentiation of microbial function through sediment-hosted aquifers and enrichment of novel symbionts in the deep terrestrial subsurface.</title>
        <authorList>
            <person name="Probst A.J."/>
            <person name="Ladd B."/>
            <person name="Jarett J.K."/>
            <person name="Geller-Mcgrath D.E."/>
            <person name="Sieber C.M.K."/>
            <person name="Emerson J.B."/>
            <person name="Anantharaman K."/>
            <person name="Thomas B.C."/>
            <person name="Malmstrom R."/>
            <person name="Stieglmeier M."/>
            <person name="Klingl A."/>
            <person name="Woyke T."/>
            <person name="Ryan C.M."/>
            <person name="Banfield J.F."/>
        </authorList>
    </citation>
    <scope>NUCLEOTIDE SEQUENCE [LARGE SCALE GENOMIC DNA]</scope>
</reference>
<accession>A0A2M7T8M5</accession>
<sequence length="202" mass="22303">MTNTLVQNKKHIALIVALGILLAALVCIQQLRVQVDKDSAFYQKSSIPKANLSSSLSRGSIQEDIEAHSVKVSSIEEAKKLLSYDFPVPTDTNGHDLIGIYVEDKKVLYLRYKDDIYIVYHQLEGPEPDMNEVLTKRSDVFETTIRGHRAIAGEPGQMKGLGVGEVRAGGQISWFENGLDLAIYSLKGAKVGELKNIAESMK</sequence>
<gene>
    <name evidence="2" type="ORF">COY37_04495</name>
</gene>
<dbReference type="Proteomes" id="UP000230956">
    <property type="component" value="Unassembled WGS sequence"/>
</dbReference>
<keyword evidence="1" id="KW-0812">Transmembrane</keyword>
<keyword evidence="1" id="KW-1133">Transmembrane helix</keyword>
<comment type="caution">
    <text evidence="2">The sequence shown here is derived from an EMBL/GenBank/DDBJ whole genome shotgun (WGS) entry which is preliminary data.</text>
</comment>
<dbReference type="EMBL" id="PFNG01000106">
    <property type="protein sequence ID" value="PIZ39881.1"/>
    <property type="molecule type" value="Genomic_DNA"/>
</dbReference>
<keyword evidence="1" id="KW-0472">Membrane</keyword>
<dbReference type="RefSeq" id="WP_286677817.1">
    <property type="nucleotide sequence ID" value="NZ_MNXI01000036.1"/>
</dbReference>
<organism evidence="2 3">
    <name type="scientific">Candidatus Aquicultor secundus</name>
    <dbReference type="NCBI Taxonomy" id="1973895"/>
    <lineage>
        <taxon>Bacteria</taxon>
        <taxon>Bacillati</taxon>
        <taxon>Actinomycetota</taxon>
        <taxon>Candidatus Aquicultoria</taxon>
        <taxon>Candidatus Aquicultorales</taxon>
        <taxon>Candidatus Aquicultoraceae</taxon>
        <taxon>Candidatus Aquicultor</taxon>
    </lineage>
</organism>
<evidence type="ECO:0000313" key="2">
    <source>
        <dbReference type="EMBL" id="PIZ39881.1"/>
    </source>
</evidence>